<proteinExistence type="predicted"/>
<accession>A0ACC0M2V2</accession>
<keyword evidence="2" id="KW-1185">Reference proteome</keyword>
<comment type="caution">
    <text evidence="1">The sequence shown here is derived from an EMBL/GenBank/DDBJ whole genome shotgun (WGS) entry which is preliminary data.</text>
</comment>
<evidence type="ECO:0000313" key="1">
    <source>
        <dbReference type="EMBL" id="KAI8534924.1"/>
    </source>
</evidence>
<reference evidence="1" key="1">
    <citation type="submission" date="2022-02" db="EMBL/GenBank/DDBJ databases">
        <title>Plant Genome Project.</title>
        <authorList>
            <person name="Zhang R.-G."/>
        </authorList>
    </citation>
    <scope>NUCLEOTIDE SEQUENCE</scope>
    <source>
        <strain evidence="1">AT1</strain>
    </source>
</reference>
<gene>
    <name evidence="1" type="ORF">RHMOL_Rhmol10G0134300</name>
</gene>
<evidence type="ECO:0000313" key="2">
    <source>
        <dbReference type="Proteomes" id="UP001062846"/>
    </source>
</evidence>
<name>A0ACC0M2V2_RHOML</name>
<dbReference type="EMBL" id="CM046397">
    <property type="protein sequence ID" value="KAI8534924.1"/>
    <property type="molecule type" value="Genomic_DNA"/>
</dbReference>
<organism evidence="1 2">
    <name type="scientific">Rhododendron molle</name>
    <name type="common">Chinese azalea</name>
    <name type="synonym">Azalea mollis</name>
    <dbReference type="NCBI Taxonomy" id="49168"/>
    <lineage>
        <taxon>Eukaryota</taxon>
        <taxon>Viridiplantae</taxon>
        <taxon>Streptophyta</taxon>
        <taxon>Embryophyta</taxon>
        <taxon>Tracheophyta</taxon>
        <taxon>Spermatophyta</taxon>
        <taxon>Magnoliopsida</taxon>
        <taxon>eudicotyledons</taxon>
        <taxon>Gunneridae</taxon>
        <taxon>Pentapetalae</taxon>
        <taxon>asterids</taxon>
        <taxon>Ericales</taxon>
        <taxon>Ericaceae</taxon>
        <taxon>Ericoideae</taxon>
        <taxon>Rhodoreae</taxon>
        <taxon>Rhododendron</taxon>
    </lineage>
</organism>
<sequence>MTLYIKIQPLRDGNIRAEIRDGRDHHAIHVHKEIQIIGAMARKGNATFVGSGKKNSEVSHIDTYLISSNWKKNILVN</sequence>
<protein>
    <submittedName>
        <fullName evidence="1">Uncharacterized protein</fullName>
    </submittedName>
</protein>
<dbReference type="Proteomes" id="UP001062846">
    <property type="component" value="Chromosome 10"/>
</dbReference>